<evidence type="ECO:0000256" key="1">
    <source>
        <dbReference type="SAM" id="Phobius"/>
    </source>
</evidence>
<dbReference type="EMBL" id="JAYFSJ010000003">
    <property type="protein sequence ID" value="MEN7430300.1"/>
    <property type="molecule type" value="Genomic_DNA"/>
</dbReference>
<reference evidence="3 4" key="1">
    <citation type="submission" date="2023-12" db="EMBL/GenBank/DDBJ databases">
        <title>Chromobacterium sp. strain TRC.1.1.SA producing antimicrobial pigment.</title>
        <authorList>
            <person name="Verma N."/>
            <person name="Choksket S."/>
            <person name="Pinnaka A.K."/>
            <person name="Korpole S."/>
        </authorList>
    </citation>
    <scope>NUCLEOTIDE SEQUENCE [LARGE SCALE GENOMIC DNA]</scope>
    <source>
        <strain evidence="3 4">TRC1.1.SA</strain>
    </source>
</reference>
<evidence type="ECO:0000256" key="2">
    <source>
        <dbReference type="SAM" id="SignalP"/>
    </source>
</evidence>
<comment type="caution">
    <text evidence="3">The sequence shown here is derived from an EMBL/GenBank/DDBJ whole genome shotgun (WGS) entry which is preliminary data.</text>
</comment>
<feature type="signal peptide" evidence="2">
    <location>
        <begin position="1"/>
        <end position="30"/>
    </location>
</feature>
<keyword evidence="1" id="KW-0812">Transmembrane</keyword>
<feature type="chain" id="PRO_5046553264" description="Phage-related membrane protein" evidence="2">
    <location>
        <begin position="31"/>
        <end position="79"/>
    </location>
</feature>
<keyword evidence="1" id="KW-1133">Transmembrane helix</keyword>
<dbReference type="RefSeq" id="WP_346787939.1">
    <property type="nucleotide sequence ID" value="NZ_JAYFSJ010000003.1"/>
</dbReference>
<dbReference type="Proteomes" id="UP001405405">
    <property type="component" value="Unassembled WGS sequence"/>
</dbReference>
<accession>A0ABV0CGL2</accession>
<evidence type="ECO:0000313" key="4">
    <source>
        <dbReference type="Proteomes" id="UP001405405"/>
    </source>
</evidence>
<evidence type="ECO:0008006" key="5">
    <source>
        <dbReference type="Google" id="ProtNLM"/>
    </source>
</evidence>
<sequence>MFKNLASKGSKLVALSIVPVLSFAAGPAKAAGGPDLTALSGQVDFTTTIAAVLAISGLLAGLYIAIKASKTVLGMIRGR</sequence>
<keyword evidence="4" id="KW-1185">Reference proteome</keyword>
<feature type="transmembrane region" description="Helical" evidence="1">
    <location>
        <begin position="46"/>
        <end position="66"/>
    </location>
</feature>
<proteinExistence type="predicted"/>
<keyword evidence="1" id="KW-0472">Membrane</keyword>
<name>A0ABV0CGL2_9NEIS</name>
<organism evidence="3 4">
    <name type="scientific">Chromobacterium indicum</name>
    <dbReference type="NCBI Taxonomy" id="3110228"/>
    <lineage>
        <taxon>Bacteria</taxon>
        <taxon>Pseudomonadati</taxon>
        <taxon>Pseudomonadota</taxon>
        <taxon>Betaproteobacteria</taxon>
        <taxon>Neisseriales</taxon>
        <taxon>Chromobacteriaceae</taxon>
        <taxon>Chromobacterium</taxon>
    </lineage>
</organism>
<gene>
    <name evidence="3" type="ORF">VA599_06040</name>
</gene>
<protein>
    <recommendedName>
        <fullName evidence="5">Phage-related membrane protein</fullName>
    </recommendedName>
</protein>
<keyword evidence="2" id="KW-0732">Signal</keyword>
<evidence type="ECO:0000313" key="3">
    <source>
        <dbReference type="EMBL" id="MEN7430300.1"/>
    </source>
</evidence>